<keyword evidence="4" id="KW-0862">Zinc</keyword>
<dbReference type="GO" id="GO:0003677">
    <property type="term" value="F:DNA binding"/>
    <property type="evidence" value="ECO:0007669"/>
    <property type="project" value="UniProtKB-KW"/>
</dbReference>
<evidence type="ECO:0000256" key="9">
    <source>
        <dbReference type="SAM" id="MobiDB-lite"/>
    </source>
</evidence>
<feature type="domain" description="TF-B3" evidence="10">
    <location>
        <begin position="206"/>
        <end position="307"/>
    </location>
</feature>
<accession>A0A9D4UIA1</accession>
<dbReference type="PANTHER" id="PTHR46245:SF20">
    <property type="entry name" value="TF-B3 DOMAIN-CONTAINING PROTEIN"/>
    <property type="match status" value="1"/>
</dbReference>
<evidence type="ECO:0000256" key="7">
    <source>
        <dbReference type="ARBA" id="ARBA00023163"/>
    </source>
</evidence>
<keyword evidence="7" id="KW-0804">Transcription</keyword>
<evidence type="ECO:0000256" key="5">
    <source>
        <dbReference type="ARBA" id="ARBA00023015"/>
    </source>
</evidence>
<dbReference type="Gene3D" id="2.40.330.10">
    <property type="entry name" value="DNA-binding pseudobarrel domain"/>
    <property type="match status" value="1"/>
</dbReference>
<keyword evidence="6" id="KW-0238">DNA-binding</keyword>
<dbReference type="InterPro" id="IPR015300">
    <property type="entry name" value="DNA-bd_pseudobarrel_sf"/>
</dbReference>
<reference evidence="11" key="1">
    <citation type="submission" date="2021-01" db="EMBL/GenBank/DDBJ databases">
        <title>Adiantum capillus-veneris genome.</title>
        <authorList>
            <person name="Fang Y."/>
            <person name="Liao Q."/>
        </authorList>
    </citation>
    <scope>NUCLEOTIDE SEQUENCE</scope>
    <source>
        <strain evidence="11">H3</strain>
        <tissue evidence="11">Leaf</tissue>
    </source>
</reference>
<name>A0A9D4UIA1_ADICA</name>
<dbReference type="Pfam" id="PF02362">
    <property type="entry name" value="B3"/>
    <property type="match status" value="1"/>
</dbReference>
<keyword evidence="12" id="KW-1185">Reference proteome</keyword>
<keyword evidence="5" id="KW-0805">Transcription regulation</keyword>
<dbReference type="OrthoDB" id="757982at2759"/>
<evidence type="ECO:0000256" key="1">
    <source>
        <dbReference type="ARBA" id="ARBA00004123"/>
    </source>
</evidence>
<comment type="subcellular location">
    <subcellularLocation>
        <location evidence="1">Nucleus</location>
    </subcellularLocation>
</comment>
<evidence type="ECO:0000313" key="12">
    <source>
        <dbReference type="Proteomes" id="UP000886520"/>
    </source>
</evidence>
<dbReference type="FunFam" id="2.40.330.10:FF:000006">
    <property type="entry name" value="B3 domain-containing transcription repressor VAL1"/>
    <property type="match status" value="1"/>
</dbReference>
<keyword evidence="3" id="KW-0863">Zinc-finger</keyword>
<evidence type="ECO:0000256" key="2">
    <source>
        <dbReference type="ARBA" id="ARBA00022723"/>
    </source>
</evidence>
<organism evidence="11 12">
    <name type="scientific">Adiantum capillus-veneris</name>
    <name type="common">Maidenhair fern</name>
    <dbReference type="NCBI Taxonomy" id="13818"/>
    <lineage>
        <taxon>Eukaryota</taxon>
        <taxon>Viridiplantae</taxon>
        <taxon>Streptophyta</taxon>
        <taxon>Embryophyta</taxon>
        <taxon>Tracheophyta</taxon>
        <taxon>Polypodiopsida</taxon>
        <taxon>Polypodiidae</taxon>
        <taxon>Polypodiales</taxon>
        <taxon>Pteridineae</taxon>
        <taxon>Pteridaceae</taxon>
        <taxon>Vittarioideae</taxon>
        <taxon>Adiantum</taxon>
    </lineage>
</organism>
<feature type="region of interest" description="Disordered" evidence="9">
    <location>
        <begin position="318"/>
        <end position="345"/>
    </location>
</feature>
<dbReference type="EMBL" id="JABFUD020000016">
    <property type="protein sequence ID" value="KAI5068390.1"/>
    <property type="molecule type" value="Genomic_DNA"/>
</dbReference>
<dbReference type="SUPFAM" id="SSF101936">
    <property type="entry name" value="DNA-binding pseudobarrel domain"/>
    <property type="match status" value="1"/>
</dbReference>
<protein>
    <recommendedName>
        <fullName evidence="10">TF-B3 domain-containing protein</fullName>
    </recommendedName>
</protein>
<keyword evidence="8" id="KW-0539">Nucleus</keyword>
<evidence type="ECO:0000256" key="6">
    <source>
        <dbReference type="ARBA" id="ARBA00023125"/>
    </source>
</evidence>
<dbReference type="AlphaFoldDB" id="A0A9D4UIA1"/>
<dbReference type="PROSITE" id="PS50863">
    <property type="entry name" value="B3"/>
    <property type="match status" value="1"/>
</dbReference>
<feature type="region of interest" description="Disordered" evidence="9">
    <location>
        <begin position="635"/>
        <end position="654"/>
    </location>
</feature>
<dbReference type="GO" id="GO:0005634">
    <property type="term" value="C:nucleus"/>
    <property type="evidence" value="ECO:0007669"/>
    <property type="project" value="UniProtKB-SubCell"/>
</dbReference>
<dbReference type="CDD" id="cd10017">
    <property type="entry name" value="B3_DNA"/>
    <property type="match status" value="1"/>
</dbReference>
<evidence type="ECO:0000259" key="10">
    <source>
        <dbReference type="PROSITE" id="PS50863"/>
    </source>
</evidence>
<dbReference type="InterPro" id="IPR003340">
    <property type="entry name" value="B3_DNA-bd"/>
</dbReference>
<dbReference type="Proteomes" id="UP000886520">
    <property type="component" value="Chromosome 16"/>
</dbReference>
<sequence length="828" mass="90094">METAESDNKGSALAAGFQVMHHSEPMSQEVFRPQDGNVQEGFRPLQSDKFTNMGTNRQFSAQSSISNTETSAREFLSSISSSPVVLSGLYCTGLYCAEGLAKDFSTLAAPNNSGVSKAYVGEMKFSGLNSTTCHIQRPWISQKPQNHQPKNLEKELSSQSSARVARPPGEGRGKNQLLPRYWPRITDQELQLLTTKDSNCTITPLFEKVLSASDAGKIGRLVLPKACAEAYFPPISQAEGLPITVQDISGKDWQFQFRFWPNNNSRMYVLEGITPCIQSMQLQAGDTVIFSRRDPEGKLVMGYRRASNMSMGEETRMVNAGPASVPPSTQILSRKPDKPSTANMSGLNPQLFKTSGRAQVQTQKSSGLSQALDLGFGLSKAGVSGSKETREGSPYNLPVLSEKRKAKDMSCKTKKPRCDADSLEFKMHWEEAQSLLRSPPNVIPSIVTIEGYDFEEYEDPPVFGNEIISSDSLPRKLCNMQQDVPSSIPCPSQHNSGIISNDSTAKKQTLVEPLKEPEAFSGLETLAFLATAEENVHVTSASLSPASISAVASSSAVPSAATAEVAATTSVTPNISAPASSPATTTKHPRHRPGCSCIVCIQPPSGKGPKHKPNCDCNVCMTVKRRFHTLMLRRKKLQSEKEAEGSSQKNQHVVKEGMESMGAGRRPNDSSSYKNGLWQGGIVAPLSKAGTPRTADIQSNRGAKAVNIASTGSYVVKMEPDIQIASKGPQIDLNIQPEKEEEMGRGGFRGLSMKSLLQNASYPLDIYLKQHGLASLVYNEQLPHFLENSDGTSFDKNDDDLEEKRPVIGVVPDGHEHDRTLINCHIKQ</sequence>
<comment type="caution">
    <text evidence="11">The sequence shown here is derived from an EMBL/GenBank/DDBJ whole genome shotgun (WGS) entry which is preliminary data.</text>
</comment>
<evidence type="ECO:0000256" key="3">
    <source>
        <dbReference type="ARBA" id="ARBA00022771"/>
    </source>
</evidence>
<dbReference type="GO" id="GO:0008270">
    <property type="term" value="F:zinc ion binding"/>
    <property type="evidence" value="ECO:0007669"/>
    <property type="project" value="UniProtKB-KW"/>
</dbReference>
<dbReference type="PANTHER" id="PTHR46245">
    <property type="entry name" value="B3 DOMAIN-CONTAINING PROTEIN OS07G0563300"/>
    <property type="match status" value="1"/>
</dbReference>
<dbReference type="GO" id="GO:0006355">
    <property type="term" value="P:regulation of DNA-templated transcription"/>
    <property type="evidence" value="ECO:0007669"/>
    <property type="project" value="UniProtKB-ARBA"/>
</dbReference>
<keyword evidence="2" id="KW-0479">Metal-binding</keyword>
<evidence type="ECO:0000256" key="8">
    <source>
        <dbReference type="ARBA" id="ARBA00023242"/>
    </source>
</evidence>
<feature type="region of interest" description="Disordered" evidence="9">
    <location>
        <begin position="140"/>
        <end position="177"/>
    </location>
</feature>
<evidence type="ECO:0000313" key="11">
    <source>
        <dbReference type="EMBL" id="KAI5068390.1"/>
    </source>
</evidence>
<proteinExistence type="predicted"/>
<dbReference type="SMART" id="SM01019">
    <property type="entry name" value="B3"/>
    <property type="match status" value="1"/>
</dbReference>
<evidence type="ECO:0000256" key="4">
    <source>
        <dbReference type="ARBA" id="ARBA00022833"/>
    </source>
</evidence>
<gene>
    <name evidence="11" type="ORF">GOP47_0016735</name>
</gene>